<protein>
    <recommendedName>
        <fullName evidence="2">DUF6383 domain-containing protein</fullName>
    </recommendedName>
</protein>
<name>A6LF17_PARD8</name>
<gene>
    <name evidence="3" type="ordered locus">BDI_2562</name>
</gene>
<accession>A6LF17</accession>
<dbReference type="HOGENOM" id="CLU_282110_0_0_10"/>
<dbReference type="Proteomes" id="UP000000566">
    <property type="component" value="Chromosome"/>
</dbReference>
<dbReference type="eggNOG" id="ENOG5033S7W">
    <property type="taxonomic scope" value="Bacteria"/>
</dbReference>
<dbReference type="EMBL" id="CP000140">
    <property type="protein sequence ID" value="ABR44281.1"/>
    <property type="molecule type" value="Genomic_DNA"/>
</dbReference>
<dbReference type="KEGG" id="pdi:BDI_2562"/>
<keyword evidence="4" id="KW-1185">Reference proteome</keyword>
<feature type="chain" id="PRO_5002696910" description="DUF6383 domain-containing protein" evidence="1">
    <location>
        <begin position="24"/>
        <end position="1110"/>
    </location>
</feature>
<dbReference type="BioCyc" id="PDIS435591:G1G5A-2632-MONOMER"/>
<dbReference type="Pfam" id="PF19910">
    <property type="entry name" value="DUF6383"/>
    <property type="match status" value="1"/>
</dbReference>
<evidence type="ECO:0000313" key="3">
    <source>
        <dbReference type="EMBL" id="ABR44281.1"/>
    </source>
</evidence>
<keyword evidence="1" id="KW-0732">Signal</keyword>
<feature type="domain" description="DUF6383" evidence="2">
    <location>
        <begin position="1037"/>
        <end position="1109"/>
    </location>
</feature>
<dbReference type="PaxDb" id="435591-BDI_2562"/>
<feature type="signal peptide" evidence="1">
    <location>
        <begin position="1"/>
        <end position="23"/>
    </location>
</feature>
<sequence length="1110" mass="121965">MNKKFSTLLCASLLFSSAFTAQAEDLSGALKGGDATEMSELGSTTPKGVYQLRTSDGKILTVNDKGEYKLVTSANLSDVKSSLWCVQITEAQDRGQQPIYDFVNKGQSAMLAINVPDGMKVGETTAALSVGESYGGWAFSSVYKESLERNQTLYTYQEADNVLILLAEGDGIKAKKIKANEAENYQDALKFTLFNAGTYVLSAAEINAYLKENKNVLKFNPDANADVNPFSTTAFVAKGINSDTDHNFVYVTDKAKENSYLKVDTAANGVGTQFLKFGWTDVKAKGSEDALTSGEIANQHKFLFTYRPSGDSLFIQVQEARYLPEKRTENDYWKDMTPIKYGTVYHAVTCEGTDSADSLFVKLQNFTVADRIATIGKKPINTHISFGVDGCFTSTDKTSVNDGVYVIKNAKGEVLAAPIHLNDNVAGEANNDVQWVKLDAQDPKHMPAYQWVVLKTMHSDKAIETSPVVITNREFPQFTVTVQFTKNEKGELVGNTSIDNKVLSAVTFDALEESLIKDAKLGYKYISDAELSVNKYKFNYLNPFTPDYWIANGDGKDSLLYVKKEASRYELVKGSTAAYGYKVTDEAKKWIKGLAQLERTNYVVKLANTDKYLREEFVYGQKYAMGAIATPDTFFFKENNHDGAKHFYAILKSHYVANEAGFDYKYAANIENVATTHKVGIADDGKEAGLKVELLNEKRTSSFSVEPDNTPLYRRFNNELLGENVNDASDSLYFVESIRKEYLMDENNTNLQHSTVDYAGIWNKDKANGKLAFRVDTAWLKRGAGEIKPQYLISAFQDVIAGEKIIPCTEDGKHIKPDGTPTDNPYECVHAVHIKTPAFVYGKYLVNFSDSAATCEADVNPFIFNTKAVSNSSYTRVGFVPAVQYGDTLLVLTGKYASMTKEQLKNEGIESMIATYKKEYPSFINYLNGDNHKNVTWSFRYVNPEAAAVAYEDGKEGENNAFLIESNVYAAGEKYQTVKGNKDEAIAPEKAAAWLKMHNGCLVLTDVNATFDNAKTGGDGALVFNAFQKTEKEDMVTSNDEIATEGVSVVAGNGTVTVQGAAGKSVVITNILGKVVAETVLTSDNATIAVPAGIVAVAVEGEEAVKTIVK</sequence>
<evidence type="ECO:0000256" key="1">
    <source>
        <dbReference type="SAM" id="SignalP"/>
    </source>
</evidence>
<evidence type="ECO:0000313" key="4">
    <source>
        <dbReference type="Proteomes" id="UP000000566"/>
    </source>
</evidence>
<dbReference type="InterPro" id="IPR045963">
    <property type="entry name" value="DUF6383"/>
</dbReference>
<proteinExistence type="predicted"/>
<dbReference type="AlphaFoldDB" id="A6LF17"/>
<dbReference type="PATRIC" id="fig|435591.13.peg.2540"/>
<evidence type="ECO:0000259" key="2">
    <source>
        <dbReference type="Pfam" id="PF19910"/>
    </source>
</evidence>
<reference evidence="3 4" key="1">
    <citation type="journal article" date="2007" name="PLoS Biol.">
        <title>Evolution of symbiotic bacteria in the distal human intestine.</title>
        <authorList>
            <person name="Xu J."/>
            <person name="Mahowald M.A."/>
            <person name="Ley R.E."/>
            <person name="Lozupone C.A."/>
            <person name="Hamady M."/>
            <person name="Martens E.C."/>
            <person name="Henrissat B."/>
            <person name="Coutinho P.M."/>
            <person name="Minx P."/>
            <person name="Latreille P."/>
            <person name="Cordum H."/>
            <person name="Van Brunt A."/>
            <person name="Kim K."/>
            <person name="Fulton R.S."/>
            <person name="Fulton L.A."/>
            <person name="Clifton S.W."/>
            <person name="Wilson R.K."/>
            <person name="Knight R.D."/>
            <person name="Gordon J.I."/>
        </authorList>
    </citation>
    <scope>NUCLEOTIDE SEQUENCE [LARGE SCALE GENOMIC DNA]</scope>
    <source>
        <strain evidence="4">ATCC 8503 / DSM 20701 / CIP 104284 / JCM 5825 / NCTC 11152</strain>
    </source>
</reference>
<organism evidence="3 4">
    <name type="scientific">Parabacteroides distasonis (strain ATCC 8503 / DSM 20701 / CIP 104284 / JCM 5825 / NCTC 11152)</name>
    <dbReference type="NCBI Taxonomy" id="435591"/>
    <lineage>
        <taxon>Bacteria</taxon>
        <taxon>Pseudomonadati</taxon>
        <taxon>Bacteroidota</taxon>
        <taxon>Bacteroidia</taxon>
        <taxon>Bacteroidales</taxon>
        <taxon>Tannerellaceae</taxon>
        <taxon>Parabacteroides</taxon>
    </lineage>
</organism>
<dbReference type="RefSeq" id="WP_011966898.1">
    <property type="nucleotide sequence ID" value="NC_009615.1"/>
</dbReference>